<protein>
    <recommendedName>
        <fullName evidence="12 13">Catalase-peroxidase</fullName>
        <shortName evidence="13">CP</shortName>
        <ecNumber evidence="11 13">1.11.1.21</ecNumber>
    </recommendedName>
    <alternativeName>
        <fullName evidence="13">Peroxidase/catalase</fullName>
    </alternativeName>
</protein>
<comment type="catalytic activity">
    <reaction evidence="8 13 14">
        <text>H2O2 + AH2 = A + 2 H2O</text>
        <dbReference type="Rhea" id="RHEA:30275"/>
        <dbReference type="ChEBI" id="CHEBI:13193"/>
        <dbReference type="ChEBI" id="CHEBI:15377"/>
        <dbReference type="ChEBI" id="CHEBI:16240"/>
        <dbReference type="ChEBI" id="CHEBI:17499"/>
        <dbReference type="EC" id="1.11.1.21"/>
    </reaction>
</comment>
<dbReference type="GO" id="GO:0042744">
    <property type="term" value="P:hydrogen peroxide catabolic process"/>
    <property type="evidence" value="ECO:0007669"/>
    <property type="project" value="UniProtKB-KW"/>
</dbReference>
<dbReference type="GO" id="GO:0005829">
    <property type="term" value="C:cytosol"/>
    <property type="evidence" value="ECO:0007669"/>
    <property type="project" value="UniProtKB-ARBA"/>
</dbReference>
<evidence type="ECO:0000256" key="6">
    <source>
        <dbReference type="ARBA" id="ARBA00023324"/>
    </source>
</evidence>
<dbReference type="GO" id="GO:0070301">
    <property type="term" value="P:cellular response to hydrogen peroxide"/>
    <property type="evidence" value="ECO:0007669"/>
    <property type="project" value="TreeGrafter"/>
</dbReference>
<dbReference type="PANTHER" id="PTHR30555">
    <property type="entry name" value="HYDROPEROXIDASE I, BIFUNCTIONAL CATALASE-PEROXIDASE"/>
    <property type="match status" value="1"/>
</dbReference>
<dbReference type="RefSeq" id="WP_189978733.1">
    <property type="nucleotide sequence ID" value="NZ_BMUL01000009.1"/>
</dbReference>
<dbReference type="Proteomes" id="UP000644020">
    <property type="component" value="Unassembled WGS sequence"/>
</dbReference>
<dbReference type="InterPro" id="IPR002016">
    <property type="entry name" value="Haem_peroxidase"/>
</dbReference>
<evidence type="ECO:0000256" key="9">
    <source>
        <dbReference type="ARBA" id="ARBA00056989"/>
    </source>
</evidence>
<reference evidence="17" key="2">
    <citation type="submission" date="2020-09" db="EMBL/GenBank/DDBJ databases">
        <authorList>
            <person name="Sun Q."/>
            <person name="Ohkuma M."/>
        </authorList>
    </citation>
    <scope>NUCLEOTIDE SEQUENCE</scope>
    <source>
        <strain evidence="17">JCM 4518</strain>
    </source>
</reference>
<dbReference type="PANTHER" id="PTHR30555:SF0">
    <property type="entry name" value="CATALASE-PEROXIDASE"/>
    <property type="match status" value="1"/>
</dbReference>
<keyword evidence="1 13" id="KW-0575">Peroxidase</keyword>
<evidence type="ECO:0000259" key="16">
    <source>
        <dbReference type="PROSITE" id="PS50873"/>
    </source>
</evidence>
<keyword evidence="5 13" id="KW-0408">Iron</keyword>
<keyword evidence="6 13" id="KW-0376">Hydrogen peroxide</keyword>
<dbReference type="SUPFAM" id="SSF48113">
    <property type="entry name" value="Heme-dependent peroxidases"/>
    <property type="match status" value="2"/>
</dbReference>
<evidence type="ECO:0000256" key="12">
    <source>
        <dbReference type="ARBA" id="ARBA00074141"/>
    </source>
</evidence>
<feature type="domain" description="Plant heme peroxidase family profile" evidence="16">
    <location>
        <begin position="130"/>
        <end position="405"/>
    </location>
</feature>
<name>A0A918W9G8_9ACTN</name>
<dbReference type="FunFam" id="1.10.520.10:FF:000002">
    <property type="entry name" value="Catalase-peroxidase"/>
    <property type="match status" value="1"/>
</dbReference>
<dbReference type="FunFam" id="1.10.420.10:FF:000002">
    <property type="entry name" value="Catalase-peroxidase"/>
    <property type="match status" value="1"/>
</dbReference>
<comment type="PTM">
    <text evidence="13">Formation of the three residue Trp-Tyr-Met cross-link is important for the catalase, but not the peroxidase activity of the enzyme.</text>
</comment>
<evidence type="ECO:0000313" key="17">
    <source>
        <dbReference type="EMBL" id="GHA90226.1"/>
    </source>
</evidence>
<feature type="site" description="Transition state stabilizer" evidence="13">
    <location>
        <position position="93"/>
    </location>
</feature>
<comment type="caution">
    <text evidence="17">The sequence shown here is derived from an EMBL/GenBank/DDBJ whole genome shotgun (WGS) entry which is preliminary data.</text>
</comment>
<feature type="region of interest" description="Disordered" evidence="15">
    <location>
        <begin position="1"/>
        <end position="26"/>
    </location>
</feature>
<feature type="cross-link" description="Tryptophyl-tyrosyl-methioninium (Tyr-Met) (with Trp-96)" evidence="13">
    <location>
        <begin position="218"/>
        <end position="244"/>
    </location>
</feature>
<comment type="cofactor">
    <cofactor evidence="13">
        <name>heme b</name>
        <dbReference type="ChEBI" id="CHEBI:60344"/>
    </cofactor>
    <text evidence="13">Binds 1 heme b (iron(II)-protoporphyrin IX) group per dimer.</text>
</comment>
<dbReference type="CDD" id="cd08200">
    <property type="entry name" value="catalase_peroxidase_2"/>
    <property type="match status" value="1"/>
</dbReference>
<keyword evidence="2 13" id="KW-0349">Heme</keyword>
<gene>
    <name evidence="17" type="primary">katG2</name>
    <name evidence="13" type="synonym">katG</name>
    <name evidence="17" type="ORF">GCM10010305_37170</name>
</gene>
<dbReference type="PRINTS" id="PR00458">
    <property type="entry name" value="PEROXIDASE"/>
</dbReference>
<evidence type="ECO:0000256" key="1">
    <source>
        <dbReference type="ARBA" id="ARBA00022559"/>
    </source>
</evidence>
<dbReference type="HAMAP" id="MF_01961">
    <property type="entry name" value="Catal_peroxid"/>
    <property type="match status" value="1"/>
</dbReference>
<feature type="active site" description="Proton acceptor" evidence="13">
    <location>
        <position position="97"/>
    </location>
</feature>
<dbReference type="Gene3D" id="1.10.520.10">
    <property type="match status" value="2"/>
</dbReference>
<comment type="function">
    <text evidence="9 13">Bifunctional enzyme with both catalase and broad-spectrum peroxidase activity.</text>
</comment>
<reference evidence="17" key="1">
    <citation type="journal article" date="2014" name="Int. J. Syst. Evol. Microbiol.">
        <title>Complete genome sequence of Corynebacterium casei LMG S-19264T (=DSM 44701T), isolated from a smear-ripened cheese.</title>
        <authorList>
            <consortium name="US DOE Joint Genome Institute (JGI-PGF)"/>
            <person name="Walter F."/>
            <person name="Albersmeier A."/>
            <person name="Kalinowski J."/>
            <person name="Ruckert C."/>
        </authorList>
    </citation>
    <scope>NUCLEOTIDE SEQUENCE</scope>
    <source>
        <strain evidence="17">JCM 4518</strain>
    </source>
</reference>
<dbReference type="InterPro" id="IPR000763">
    <property type="entry name" value="Catalase_peroxidase"/>
</dbReference>
<evidence type="ECO:0000256" key="13">
    <source>
        <dbReference type="HAMAP-Rule" id="MF_01961"/>
    </source>
</evidence>
<dbReference type="InterPro" id="IPR019793">
    <property type="entry name" value="Peroxidases_heam-ligand_BS"/>
</dbReference>
<dbReference type="CDD" id="cd00649">
    <property type="entry name" value="catalase_peroxidase_1"/>
    <property type="match status" value="1"/>
</dbReference>
<keyword evidence="18" id="KW-1185">Reference proteome</keyword>
<accession>A0A918W9G8</accession>
<evidence type="ECO:0000256" key="2">
    <source>
        <dbReference type="ARBA" id="ARBA00022617"/>
    </source>
</evidence>
<feature type="binding site" description="axial binding residue" evidence="13">
    <location>
        <position position="259"/>
    </location>
    <ligand>
        <name>heme b</name>
        <dbReference type="ChEBI" id="CHEBI:60344"/>
    </ligand>
    <ligandPart>
        <name>Fe</name>
        <dbReference type="ChEBI" id="CHEBI:18248"/>
    </ligandPart>
</feature>
<evidence type="ECO:0000256" key="4">
    <source>
        <dbReference type="ARBA" id="ARBA00023002"/>
    </source>
</evidence>
<dbReference type="FunFam" id="1.10.420.10:FF:000004">
    <property type="entry name" value="Catalase-peroxidase"/>
    <property type="match status" value="1"/>
</dbReference>
<comment type="subunit">
    <text evidence="13">Homodimer or homotetramer.</text>
</comment>
<feature type="region of interest" description="Disordered" evidence="15">
    <location>
        <begin position="337"/>
        <end position="359"/>
    </location>
</feature>
<dbReference type="PROSITE" id="PS50873">
    <property type="entry name" value="PEROXIDASE_4"/>
    <property type="match status" value="1"/>
</dbReference>
<proteinExistence type="inferred from homology"/>
<evidence type="ECO:0000256" key="11">
    <source>
        <dbReference type="ARBA" id="ARBA00067012"/>
    </source>
</evidence>
<keyword evidence="4 13" id="KW-0560">Oxidoreductase</keyword>
<dbReference type="GO" id="GO:0020037">
    <property type="term" value="F:heme binding"/>
    <property type="evidence" value="ECO:0007669"/>
    <property type="project" value="InterPro"/>
</dbReference>
<dbReference type="Gene3D" id="1.10.420.10">
    <property type="entry name" value="Peroxidase, domain 2"/>
    <property type="match status" value="2"/>
</dbReference>
<dbReference type="EMBL" id="BMUL01000009">
    <property type="protein sequence ID" value="GHA90226.1"/>
    <property type="molecule type" value="Genomic_DNA"/>
</dbReference>
<evidence type="ECO:0000256" key="15">
    <source>
        <dbReference type="SAM" id="MobiDB-lite"/>
    </source>
</evidence>
<dbReference type="InterPro" id="IPR010255">
    <property type="entry name" value="Haem_peroxidase_sf"/>
</dbReference>
<dbReference type="PROSITE" id="PS00435">
    <property type="entry name" value="PEROXIDASE_1"/>
    <property type="match status" value="1"/>
</dbReference>
<sequence>MTGSESENPAIPSPSPVPTRPRTNRDWWPNQLDLQVLHRNDPQADPLDEGFDYPKEFAKLDVEELKRDVIAVMTDSQEWWPADYGHYGPLFIRMSWHSAGTYRIADGRGGGGRGAQRFAPLNSWPDNASLDKARRLLWPVKQKYGQKISWADLLVFAGNCAMESMGFRTFGFGFGREDVWEPEEIFWGPEDTWLGDERYSGDRELSGPLGAVQMGLIYVNPEGPNGNPDPLAAARDIRETFGRMAMDDEETAALIIGGHTFGKCHGAVDPEYIGPEPEAAPIEQQGLGWRNRHGSGVGGDALTSGLEGAWTDHPTRWDNGFLDNLFGYEWELTTSPAGAHQWKPTDPAAGDAVPDAHDPSKRHAPMMLTTDLALRMDPVYGPIARRFHEHPDQLADAYARAWYKLLHRDMGPLSRYLGPWVPEPQLWQDPVPPVDHPLVSEADAAALKERILASGLTVPQLVTTAWAAAASFRGTDRRGGANGARLRLAPQKDWEVNDLPEVAGTIAALDSIRAEFAAGRSDGTRISLADLIVLGGCAAVERAAAEAGHPVAVPFAPGRTDASQEETDVESFAVLEPRADGFRNYLRGGEKLSPETLLLDRASMLTLTAPEMTALVGGMRALGTGHGGVRHGVFTDRPGVLTNDFFVHLLDMGTEWRVSERDENVYEGRDRATGEPRWTATAVDLVFGSHAQLRALSEVYASRDGGGKFVRDFAAAWRKVMELDRYDLR</sequence>
<dbReference type="PRINTS" id="PR00460">
    <property type="entry name" value="BPEROXIDASE"/>
</dbReference>
<dbReference type="NCBIfam" id="TIGR00198">
    <property type="entry name" value="cat_per_HPI"/>
    <property type="match status" value="1"/>
</dbReference>
<evidence type="ECO:0000256" key="5">
    <source>
        <dbReference type="ARBA" id="ARBA00023004"/>
    </source>
</evidence>
<dbReference type="NCBIfam" id="NF011635">
    <property type="entry name" value="PRK15061.1"/>
    <property type="match status" value="1"/>
</dbReference>
<keyword evidence="3 13" id="KW-0479">Metal-binding</keyword>
<comment type="caution">
    <text evidence="13">Lacks conserved residue(s) required for the propagation of feature annotation.</text>
</comment>
<evidence type="ECO:0000256" key="7">
    <source>
        <dbReference type="ARBA" id="ARBA00049145"/>
    </source>
</evidence>
<evidence type="ECO:0000256" key="3">
    <source>
        <dbReference type="ARBA" id="ARBA00022723"/>
    </source>
</evidence>
<dbReference type="InterPro" id="IPR019794">
    <property type="entry name" value="Peroxidases_AS"/>
</dbReference>
<evidence type="ECO:0000256" key="10">
    <source>
        <dbReference type="ARBA" id="ARBA00060838"/>
    </source>
</evidence>
<comment type="similarity">
    <text evidence="10 13 14">Belongs to the peroxidase family. Peroxidase/catalase subfamily.</text>
</comment>
<organism evidence="17 18">
    <name type="scientific">Streptomyces termitum</name>
    <dbReference type="NCBI Taxonomy" id="67368"/>
    <lineage>
        <taxon>Bacteria</taxon>
        <taxon>Bacillati</taxon>
        <taxon>Actinomycetota</taxon>
        <taxon>Actinomycetes</taxon>
        <taxon>Kitasatosporales</taxon>
        <taxon>Streptomycetaceae</taxon>
        <taxon>Streptomyces</taxon>
    </lineage>
</organism>
<comment type="catalytic activity">
    <reaction evidence="7 13 14">
        <text>2 H2O2 = O2 + 2 H2O</text>
        <dbReference type="Rhea" id="RHEA:20309"/>
        <dbReference type="ChEBI" id="CHEBI:15377"/>
        <dbReference type="ChEBI" id="CHEBI:15379"/>
        <dbReference type="ChEBI" id="CHEBI:16240"/>
        <dbReference type="EC" id="1.11.1.21"/>
    </reaction>
</comment>
<dbReference type="EC" id="1.11.1.21" evidence="11 13"/>
<dbReference type="Pfam" id="PF00141">
    <property type="entry name" value="peroxidase"/>
    <property type="match status" value="2"/>
</dbReference>
<evidence type="ECO:0000313" key="18">
    <source>
        <dbReference type="Proteomes" id="UP000644020"/>
    </source>
</evidence>
<dbReference type="PROSITE" id="PS00436">
    <property type="entry name" value="PEROXIDASE_2"/>
    <property type="match status" value="1"/>
</dbReference>
<dbReference type="AlphaFoldDB" id="A0A918W9G8"/>
<evidence type="ECO:0000256" key="14">
    <source>
        <dbReference type="RuleBase" id="RU003451"/>
    </source>
</evidence>
<evidence type="ECO:0000256" key="8">
    <source>
        <dbReference type="ARBA" id="ARBA00051651"/>
    </source>
</evidence>
<dbReference type="GO" id="GO:0046872">
    <property type="term" value="F:metal ion binding"/>
    <property type="evidence" value="ECO:0007669"/>
    <property type="project" value="UniProtKB-KW"/>
</dbReference>
<dbReference type="GO" id="GO:0004096">
    <property type="term" value="F:catalase activity"/>
    <property type="evidence" value="ECO:0007669"/>
    <property type="project" value="UniProtKB-UniRule"/>
</dbReference>